<name>A0ABY9JXH0_9BACI</name>
<sequence>MDGAHNLEAIETLIDTMKSFEKKPYIIFSALQNKPIKKMLRMLSPHCEKMILTSFQFPKAEKANVMFSYLERQHHIVIEDWQRALEYATDQAKKNNRPLVITGSLYFISEVRKFLINK</sequence>
<dbReference type="InterPro" id="IPR004101">
    <property type="entry name" value="Mur_ligase_C"/>
</dbReference>
<dbReference type="InterPro" id="IPR036615">
    <property type="entry name" value="Mur_ligase_C_dom_sf"/>
</dbReference>
<evidence type="ECO:0000259" key="1">
    <source>
        <dbReference type="Pfam" id="PF02875"/>
    </source>
</evidence>
<reference evidence="2 3" key="1">
    <citation type="submission" date="2023-06" db="EMBL/GenBank/DDBJ databases">
        <title>Five Gram-positive bacteria isolated from mangrove sediments in Shenzhen, Guangdong, China.</title>
        <authorList>
            <person name="Yu S."/>
            <person name="Zheng W."/>
            <person name="Huang Y."/>
        </authorList>
    </citation>
    <scope>NUCLEOTIDE SEQUENCE [LARGE SCALE GENOMIC DNA]</scope>
    <source>
        <strain evidence="2 3">SaN35-3</strain>
    </source>
</reference>
<evidence type="ECO:0000313" key="3">
    <source>
        <dbReference type="Proteomes" id="UP001197974"/>
    </source>
</evidence>
<proteinExistence type="predicted"/>
<dbReference type="Pfam" id="PF02875">
    <property type="entry name" value="Mur_ligase_C"/>
    <property type="match status" value="1"/>
</dbReference>
<dbReference type="Gene3D" id="3.90.190.20">
    <property type="entry name" value="Mur ligase, C-terminal domain"/>
    <property type="match status" value="1"/>
</dbReference>
<gene>
    <name evidence="2" type="ORF">LC087_08350</name>
</gene>
<organism evidence="2 3">
    <name type="scientific">Bacillus carboniphilus</name>
    <dbReference type="NCBI Taxonomy" id="86663"/>
    <lineage>
        <taxon>Bacteria</taxon>
        <taxon>Bacillati</taxon>
        <taxon>Bacillota</taxon>
        <taxon>Bacilli</taxon>
        <taxon>Bacillales</taxon>
        <taxon>Bacillaceae</taxon>
        <taxon>Bacillus</taxon>
    </lineage>
</organism>
<dbReference type="Proteomes" id="UP001197974">
    <property type="component" value="Chromosome"/>
</dbReference>
<keyword evidence="3" id="KW-1185">Reference proteome</keyword>
<feature type="domain" description="Mur ligase C-terminal" evidence="1">
    <location>
        <begin position="2"/>
        <end position="104"/>
    </location>
</feature>
<evidence type="ECO:0000313" key="2">
    <source>
        <dbReference type="EMBL" id="WLR44091.1"/>
    </source>
</evidence>
<protein>
    <recommendedName>
        <fullName evidence="1">Mur ligase C-terminal domain-containing protein</fullName>
    </recommendedName>
</protein>
<accession>A0ABY9JXH0</accession>
<dbReference type="SUPFAM" id="SSF53244">
    <property type="entry name" value="MurD-like peptide ligases, peptide-binding domain"/>
    <property type="match status" value="1"/>
</dbReference>
<dbReference type="EMBL" id="CP129013">
    <property type="protein sequence ID" value="WLR44091.1"/>
    <property type="molecule type" value="Genomic_DNA"/>
</dbReference>
<dbReference type="RefSeq" id="WP_306020627.1">
    <property type="nucleotide sequence ID" value="NZ_CP129013.1"/>
</dbReference>